<feature type="region of interest" description="Disordered" evidence="6">
    <location>
        <begin position="272"/>
        <end position="292"/>
    </location>
</feature>
<dbReference type="AlphaFoldDB" id="A0A8J4DG20"/>
<evidence type="ECO:0000256" key="2">
    <source>
        <dbReference type="ARBA" id="ARBA00023015"/>
    </source>
</evidence>
<reference evidence="8" key="1">
    <citation type="submission" date="2021-01" db="EMBL/GenBank/DDBJ databases">
        <title>Whole genome shotgun sequence of Planotetraspora thailandica NBRC 104271.</title>
        <authorList>
            <person name="Komaki H."/>
            <person name="Tamura T."/>
        </authorList>
    </citation>
    <scope>NUCLEOTIDE SEQUENCE</scope>
    <source>
        <strain evidence="8">NBRC 104271</strain>
    </source>
</reference>
<evidence type="ECO:0000256" key="6">
    <source>
        <dbReference type="SAM" id="MobiDB-lite"/>
    </source>
</evidence>
<dbReference type="PANTHER" id="PTHR35807">
    <property type="entry name" value="TRANSCRIPTIONAL REGULATOR REDD-RELATED"/>
    <property type="match status" value="1"/>
</dbReference>
<dbReference type="InterPro" id="IPR051677">
    <property type="entry name" value="AfsR-DnrI-RedD_regulator"/>
</dbReference>
<dbReference type="Gene3D" id="1.10.10.10">
    <property type="entry name" value="Winged helix-like DNA-binding domain superfamily/Winged helix DNA-binding domain"/>
    <property type="match status" value="1"/>
</dbReference>
<dbReference type="InterPro" id="IPR016032">
    <property type="entry name" value="Sig_transdc_resp-reg_C-effctor"/>
</dbReference>
<organism evidence="8 9">
    <name type="scientific">Planotetraspora thailandica</name>
    <dbReference type="NCBI Taxonomy" id="487172"/>
    <lineage>
        <taxon>Bacteria</taxon>
        <taxon>Bacillati</taxon>
        <taxon>Actinomycetota</taxon>
        <taxon>Actinomycetes</taxon>
        <taxon>Streptosporangiales</taxon>
        <taxon>Streptosporangiaceae</taxon>
        <taxon>Planotetraspora</taxon>
    </lineage>
</organism>
<dbReference type="SUPFAM" id="SSF46894">
    <property type="entry name" value="C-terminal effector domain of the bipartite response regulators"/>
    <property type="match status" value="1"/>
</dbReference>
<evidence type="ECO:0000313" key="8">
    <source>
        <dbReference type="EMBL" id="GII59851.1"/>
    </source>
</evidence>
<keyword evidence="9" id="KW-1185">Reference proteome</keyword>
<comment type="similarity">
    <text evidence="1">Belongs to the AfsR/DnrI/RedD regulatory family.</text>
</comment>
<keyword evidence="3 5" id="KW-0238">DNA-binding</keyword>
<dbReference type="PROSITE" id="PS51755">
    <property type="entry name" value="OMPR_PHOB"/>
    <property type="match status" value="1"/>
</dbReference>
<dbReference type="GO" id="GO:0006355">
    <property type="term" value="P:regulation of DNA-templated transcription"/>
    <property type="evidence" value="ECO:0007669"/>
    <property type="project" value="InterPro"/>
</dbReference>
<dbReference type="Gene3D" id="3.40.50.300">
    <property type="entry name" value="P-loop containing nucleotide triphosphate hydrolases"/>
    <property type="match status" value="1"/>
</dbReference>
<name>A0A8J4DG20_9ACTN</name>
<dbReference type="InterPro" id="IPR011990">
    <property type="entry name" value="TPR-like_helical_dom_sf"/>
</dbReference>
<proteinExistence type="inferred from homology"/>
<dbReference type="SMART" id="SM00862">
    <property type="entry name" value="Trans_reg_C"/>
    <property type="match status" value="1"/>
</dbReference>
<feature type="domain" description="OmpR/PhoB-type" evidence="7">
    <location>
        <begin position="14"/>
        <end position="118"/>
    </location>
</feature>
<dbReference type="Pfam" id="PF03704">
    <property type="entry name" value="BTAD"/>
    <property type="match status" value="1"/>
</dbReference>
<dbReference type="CDD" id="cd15831">
    <property type="entry name" value="BTAD"/>
    <property type="match status" value="1"/>
</dbReference>
<dbReference type="InterPro" id="IPR041664">
    <property type="entry name" value="AAA_16"/>
</dbReference>
<protein>
    <submittedName>
        <fullName evidence="8">ATPase AAA</fullName>
    </submittedName>
</protein>
<evidence type="ECO:0000259" key="7">
    <source>
        <dbReference type="PROSITE" id="PS51755"/>
    </source>
</evidence>
<dbReference type="GO" id="GO:0000160">
    <property type="term" value="P:phosphorelay signal transduction system"/>
    <property type="evidence" value="ECO:0007669"/>
    <property type="project" value="InterPro"/>
</dbReference>
<dbReference type="Pfam" id="PF13191">
    <property type="entry name" value="AAA_16"/>
    <property type="match status" value="1"/>
</dbReference>
<evidence type="ECO:0000313" key="9">
    <source>
        <dbReference type="Proteomes" id="UP000605992"/>
    </source>
</evidence>
<evidence type="ECO:0000256" key="3">
    <source>
        <dbReference type="ARBA" id="ARBA00023125"/>
    </source>
</evidence>
<gene>
    <name evidence="8" type="ORF">Pth03_82400</name>
</gene>
<dbReference type="SMART" id="SM01043">
    <property type="entry name" value="BTAD"/>
    <property type="match status" value="1"/>
</dbReference>
<dbReference type="InterPro" id="IPR001867">
    <property type="entry name" value="OmpR/PhoB-type_DNA-bd"/>
</dbReference>
<accession>A0A8J4DG20</accession>
<dbReference type="PANTHER" id="PTHR35807:SF1">
    <property type="entry name" value="TRANSCRIPTIONAL REGULATOR REDD"/>
    <property type="match status" value="1"/>
</dbReference>
<evidence type="ECO:0000256" key="1">
    <source>
        <dbReference type="ARBA" id="ARBA00005820"/>
    </source>
</evidence>
<feature type="DNA-binding region" description="OmpR/PhoB-type" evidence="5">
    <location>
        <begin position="14"/>
        <end position="118"/>
    </location>
</feature>
<dbReference type="InterPro" id="IPR036388">
    <property type="entry name" value="WH-like_DNA-bd_sf"/>
</dbReference>
<dbReference type="InterPro" id="IPR027417">
    <property type="entry name" value="P-loop_NTPase"/>
</dbReference>
<comment type="caution">
    <text evidence="8">The sequence shown here is derived from an EMBL/GenBank/DDBJ whole genome shotgun (WGS) entry which is preliminary data.</text>
</comment>
<evidence type="ECO:0000256" key="4">
    <source>
        <dbReference type="ARBA" id="ARBA00023163"/>
    </source>
</evidence>
<dbReference type="EMBL" id="BOOR01000103">
    <property type="protein sequence ID" value="GII59851.1"/>
    <property type="molecule type" value="Genomic_DNA"/>
</dbReference>
<keyword evidence="2" id="KW-0805">Transcription regulation</keyword>
<dbReference type="SUPFAM" id="SSF52540">
    <property type="entry name" value="P-loop containing nucleoside triphosphate hydrolases"/>
    <property type="match status" value="1"/>
</dbReference>
<dbReference type="SUPFAM" id="SSF48452">
    <property type="entry name" value="TPR-like"/>
    <property type="match status" value="1"/>
</dbReference>
<dbReference type="Proteomes" id="UP000605992">
    <property type="component" value="Unassembled WGS sequence"/>
</dbReference>
<dbReference type="InterPro" id="IPR005158">
    <property type="entry name" value="BTAD"/>
</dbReference>
<dbReference type="Gene3D" id="1.25.40.10">
    <property type="entry name" value="Tetratricopeptide repeat domain"/>
    <property type="match status" value="1"/>
</dbReference>
<sequence>MVVPVRPVGAEGGGGSASGGSLRLQILGPLRLWRDGVELDAGPRQRAYLLAVLLAGADRLITMGELVDLMWDDEAPASAVNVIHKYVGVLRRLLEPALPVRGSGSYLQRRGNGYLFVAGTGMLDLADFRERVQAAEAALAAQRREAALDCYVEALGLWQGSAGEGLAHGPAAMSVFAGVDAEFFAACTEAAALAVSLGRPERVLPPLQLAASMAPLHEPVQAGLIATLGAAGQQAQALSVFRTVRTRLADELGIDPGPALRAAHQRVLSESLTPAPAERPSAPRQATPAPGMQTPGGLVGRAEELAMLRQSAESALAGGKGLVIVDGEPGVGKTRLLEEIAAEAGGHGALVVWGRCLEGDGSPSMWPWVQAVVTVLDALPVVAREKWLADELGRLVDPREHGVAAPALSEGGAQFRLFEQVVAAVGEVSALRPVLLVIDDLQWADVTSLNLFSHLAARLPNGTVIIGALRDRAPKPGTELSRMLAAASRVFGQRRIHLGPLNLAEVAELVRGETGQIPAPDAARGIHARTAGNPFFVRELSRLLADAGMVTQDAVSRAGVPSTVRDVVRDRMAGLDDGARDLLQVAAVIGRNVNLDLLAGAAGLDVSACLDRLDPLEALGLLGLAPGDPYSLRFAHDLVRESVTGTTPQPRTPRLHLRVANALERIDPAGESGVERLAYHLWAAGPLADPARTAQALVRAAGRAVAKSAFEAAERQLRMAVQVARAAGLAELELSALVQLIAVVGMRSMYGATAFDLLERAEQLARDLGRELEATAFLYARWVAHGQGVQFDRSEPLARRLLEQGKVSTDPIVYAYGLHAWGIHQWNMGDIDEASRFMTEADQIMFNDLAGRDDNPVRHDLQLLTAGFLAEITALHGDVQTARALFGKLEADAGDEPYAVTISSAMAVRTAVFIGDPVWALREAERGIAADPEFSFVVLGTYQRLARCWARAVTGQDPAGAAAEAERIITAHLVDPPQSCVATWHGLLGEMRLAAGTTAAAATALDLAEHYLDAYGQRYSEGLILLQRARLLQALGEPVPVVRDAAEKARALSTERGAHLFAHRAEKFLAELGQEPAGH</sequence>
<dbReference type="GO" id="GO:0003677">
    <property type="term" value="F:DNA binding"/>
    <property type="evidence" value="ECO:0007669"/>
    <property type="project" value="UniProtKB-UniRule"/>
</dbReference>
<dbReference type="RefSeq" id="WP_203949889.1">
    <property type="nucleotide sequence ID" value="NZ_BOOR01000103.1"/>
</dbReference>
<keyword evidence="4" id="KW-0804">Transcription</keyword>
<evidence type="ECO:0000256" key="5">
    <source>
        <dbReference type="PROSITE-ProRule" id="PRU01091"/>
    </source>
</evidence>